<feature type="compositionally biased region" description="Gly residues" evidence="5">
    <location>
        <begin position="326"/>
        <end position="354"/>
    </location>
</feature>
<feature type="compositionally biased region" description="Gly residues" evidence="5">
    <location>
        <begin position="365"/>
        <end position="383"/>
    </location>
</feature>
<evidence type="ECO:0000256" key="4">
    <source>
        <dbReference type="ARBA" id="ARBA00023242"/>
    </source>
</evidence>
<keyword evidence="4" id="KW-0539">Nucleus</keyword>
<evidence type="ECO:0000256" key="1">
    <source>
        <dbReference type="ARBA" id="ARBA00004123"/>
    </source>
</evidence>
<evidence type="ECO:0000256" key="5">
    <source>
        <dbReference type="SAM" id="MobiDB-lite"/>
    </source>
</evidence>
<evidence type="ECO:0000259" key="6">
    <source>
        <dbReference type="Pfam" id="PF05182"/>
    </source>
</evidence>
<accession>A0ABR2IS20</accession>
<organism evidence="7 8">
    <name type="scientific">Apiospora arundinis</name>
    <dbReference type="NCBI Taxonomy" id="335852"/>
    <lineage>
        <taxon>Eukaryota</taxon>
        <taxon>Fungi</taxon>
        <taxon>Dikarya</taxon>
        <taxon>Ascomycota</taxon>
        <taxon>Pezizomycotina</taxon>
        <taxon>Sordariomycetes</taxon>
        <taxon>Xylariomycetidae</taxon>
        <taxon>Amphisphaeriales</taxon>
        <taxon>Apiosporaceae</taxon>
        <taxon>Apiospora</taxon>
    </lineage>
</organism>
<evidence type="ECO:0000256" key="3">
    <source>
        <dbReference type="ARBA" id="ARBA00022664"/>
    </source>
</evidence>
<protein>
    <submittedName>
        <fullName evidence="7">Fip1 motif-domain-containing protein</fullName>
    </submittedName>
</protein>
<evidence type="ECO:0000313" key="8">
    <source>
        <dbReference type="Proteomes" id="UP001390339"/>
    </source>
</evidence>
<proteinExistence type="inferred from homology"/>
<feature type="compositionally biased region" description="Polar residues" evidence="5">
    <location>
        <begin position="75"/>
        <end position="84"/>
    </location>
</feature>
<name>A0ABR2IS20_9PEZI</name>
<keyword evidence="3" id="KW-0507">mRNA processing</keyword>
<evidence type="ECO:0000313" key="7">
    <source>
        <dbReference type="EMBL" id="KAK8867468.1"/>
    </source>
</evidence>
<feature type="compositionally biased region" description="Acidic residues" evidence="5">
    <location>
        <begin position="98"/>
        <end position="122"/>
    </location>
</feature>
<feature type="compositionally biased region" description="Low complexity" evidence="5">
    <location>
        <begin position="355"/>
        <end position="364"/>
    </location>
</feature>
<feature type="compositionally biased region" description="Acidic residues" evidence="5">
    <location>
        <begin position="60"/>
        <end position="74"/>
    </location>
</feature>
<feature type="region of interest" description="Disordered" evidence="5">
    <location>
        <begin position="1"/>
        <end position="171"/>
    </location>
</feature>
<dbReference type="EMBL" id="JAPCWZ010000004">
    <property type="protein sequence ID" value="KAK8867468.1"/>
    <property type="molecule type" value="Genomic_DNA"/>
</dbReference>
<dbReference type="InterPro" id="IPR051187">
    <property type="entry name" value="Pre-mRNA_3'-end_processing_reg"/>
</dbReference>
<keyword evidence="8" id="KW-1185">Reference proteome</keyword>
<feature type="compositionally biased region" description="Polar residues" evidence="5">
    <location>
        <begin position="1"/>
        <end position="13"/>
    </location>
</feature>
<gene>
    <name evidence="7" type="ORF">PGQ11_006046</name>
</gene>
<dbReference type="Pfam" id="PF05182">
    <property type="entry name" value="Fip1"/>
    <property type="match status" value="1"/>
</dbReference>
<comment type="caution">
    <text evidence="7">The sequence shown here is derived from an EMBL/GenBank/DDBJ whole genome shotgun (WGS) entry which is preliminary data.</text>
</comment>
<dbReference type="InterPro" id="IPR007854">
    <property type="entry name" value="Fip1_dom"/>
</dbReference>
<feature type="compositionally biased region" description="Polar residues" evidence="5">
    <location>
        <begin position="20"/>
        <end position="30"/>
    </location>
</feature>
<reference evidence="7 8" key="1">
    <citation type="journal article" date="2024" name="IMA Fungus">
        <title>Apiospora arundinis, a panoply of carbohydrate-active enzymes and secondary metabolites.</title>
        <authorList>
            <person name="Sorensen T."/>
            <person name="Petersen C."/>
            <person name="Muurmann A.T."/>
            <person name="Christiansen J.V."/>
            <person name="Brundto M.L."/>
            <person name="Overgaard C.K."/>
            <person name="Boysen A.T."/>
            <person name="Wollenberg R.D."/>
            <person name="Larsen T.O."/>
            <person name="Sorensen J.L."/>
            <person name="Nielsen K.L."/>
            <person name="Sondergaard T.E."/>
        </authorList>
    </citation>
    <scope>NUCLEOTIDE SEQUENCE [LARGE SCALE GENOMIC DNA]</scope>
    <source>
        <strain evidence="7 8">AAU 773</strain>
    </source>
</reference>
<sequence>MSRSTIGTLNLNWLSRPESKQSNHTTTSDTKLVFTKRTLRHLPKPIHTSQHPSYQPDKMDIDDDDDFYAPDEPETTQATTQPVAGTNAPAEDQQAHDEDLEEGEEEDEGADMDEDDDSDIDIITERKDGTKAPPPPSARYSDIRNIPQRTTSTDGASKPVLKKEDTTNKSVSGADLPAVATSKIDVNAIPIHKATGKPITQVNIDEDLPENDKPWRKPGTDLSDYFNYGFDEFTWAMYAAKQENVRGEYNQDMIAANNKKMMEDMQMMMMGGMPVGGGQSMPAMPGMDGSGMTPDMQQMMQQMMASGMDPSQMDPAAMSAMFSGMQPGGGGGGGNAGGGGQGQGQNFGGQGQGFDGNQNQNFGGYNQGMGGGRGGGGGGFGRGRGGRRW</sequence>
<dbReference type="PANTHER" id="PTHR13484:SF0">
    <property type="entry name" value="PRE-MRNA 3'-END-PROCESSING FACTOR FIP1"/>
    <property type="match status" value="1"/>
</dbReference>
<dbReference type="Proteomes" id="UP001390339">
    <property type="component" value="Unassembled WGS sequence"/>
</dbReference>
<comment type="subcellular location">
    <subcellularLocation>
        <location evidence="1">Nucleus</location>
    </subcellularLocation>
</comment>
<feature type="domain" description="Pre-mRNA polyadenylation factor Fip1" evidence="6">
    <location>
        <begin position="210"/>
        <end position="246"/>
    </location>
</feature>
<feature type="region of interest" description="Disordered" evidence="5">
    <location>
        <begin position="326"/>
        <end position="389"/>
    </location>
</feature>
<dbReference type="PANTHER" id="PTHR13484">
    <property type="entry name" value="FIP1-LIKE 1 PROTEIN"/>
    <property type="match status" value="1"/>
</dbReference>
<evidence type="ECO:0000256" key="2">
    <source>
        <dbReference type="ARBA" id="ARBA00007459"/>
    </source>
</evidence>
<comment type="similarity">
    <text evidence="2">Belongs to the FIP1 family.</text>
</comment>